<gene>
    <name evidence="3" type="ORF">SCLCIDRAFT_1209815</name>
</gene>
<keyword evidence="2" id="KW-1133">Transmembrane helix</keyword>
<reference evidence="4" key="2">
    <citation type="submission" date="2015-01" db="EMBL/GenBank/DDBJ databases">
        <title>Evolutionary Origins and Diversification of the Mycorrhizal Mutualists.</title>
        <authorList>
            <consortium name="DOE Joint Genome Institute"/>
            <consortium name="Mycorrhizal Genomics Consortium"/>
            <person name="Kohler A."/>
            <person name="Kuo A."/>
            <person name="Nagy L.G."/>
            <person name="Floudas D."/>
            <person name="Copeland A."/>
            <person name="Barry K.W."/>
            <person name="Cichocki N."/>
            <person name="Veneault-Fourrey C."/>
            <person name="LaButti K."/>
            <person name="Lindquist E.A."/>
            <person name="Lipzen A."/>
            <person name="Lundell T."/>
            <person name="Morin E."/>
            <person name="Murat C."/>
            <person name="Riley R."/>
            <person name="Ohm R."/>
            <person name="Sun H."/>
            <person name="Tunlid A."/>
            <person name="Henrissat B."/>
            <person name="Grigoriev I.V."/>
            <person name="Hibbett D.S."/>
            <person name="Martin F."/>
        </authorList>
    </citation>
    <scope>NUCLEOTIDE SEQUENCE [LARGE SCALE GENOMIC DNA]</scope>
    <source>
        <strain evidence="4">Foug A</strain>
    </source>
</reference>
<dbReference type="InParanoid" id="A0A0C3A225"/>
<dbReference type="Proteomes" id="UP000053989">
    <property type="component" value="Unassembled WGS sequence"/>
</dbReference>
<evidence type="ECO:0000256" key="1">
    <source>
        <dbReference type="SAM" id="MobiDB-lite"/>
    </source>
</evidence>
<organism evidence="3 4">
    <name type="scientific">Scleroderma citrinum Foug A</name>
    <dbReference type="NCBI Taxonomy" id="1036808"/>
    <lineage>
        <taxon>Eukaryota</taxon>
        <taxon>Fungi</taxon>
        <taxon>Dikarya</taxon>
        <taxon>Basidiomycota</taxon>
        <taxon>Agaricomycotina</taxon>
        <taxon>Agaricomycetes</taxon>
        <taxon>Agaricomycetidae</taxon>
        <taxon>Boletales</taxon>
        <taxon>Sclerodermatineae</taxon>
        <taxon>Sclerodermataceae</taxon>
        <taxon>Scleroderma</taxon>
    </lineage>
</organism>
<dbReference type="EMBL" id="KN822011">
    <property type="protein sequence ID" value="KIM67708.1"/>
    <property type="molecule type" value="Genomic_DNA"/>
</dbReference>
<proteinExistence type="predicted"/>
<keyword evidence="2" id="KW-0812">Transmembrane</keyword>
<sequence>MKHEKKSRPESGNLQRCDFDGGMKPIPNPPILSLCGHHGRIRRQSQSQRWLSLRSLSLAVVVVLALVVVNVGICGDRGGP</sequence>
<keyword evidence="4" id="KW-1185">Reference proteome</keyword>
<keyword evidence="2" id="KW-0472">Membrane</keyword>
<dbReference type="HOGENOM" id="CLU_2591218_0_0_1"/>
<evidence type="ECO:0000256" key="2">
    <source>
        <dbReference type="SAM" id="Phobius"/>
    </source>
</evidence>
<feature type="transmembrane region" description="Helical" evidence="2">
    <location>
        <begin position="51"/>
        <end position="73"/>
    </location>
</feature>
<protein>
    <submittedName>
        <fullName evidence="3">Uncharacterized protein</fullName>
    </submittedName>
</protein>
<name>A0A0C3A225_9AGAM</name>
<evidence type="ECO:0000313" key="4">
    <source>
        <dbReference type="Proteomes" id="UP000053989"/>
    </source>
</evidence>
<accession>A0A0C3A225</accession>
<feature type="region of interest" description="Disordered" evidence="1">
    <location>
        <begin position="1"/>
        <end position="22"/>
    </location>
</feature>
<evidence type="ECO:0000313" key="3">
    <source>
        <dbReference type="EMBL" id="KIM67708.1"/>
    </source>
</evidence>
<dbReference type="AlphaFoldDB" id="A0A0C3A225"/>
<reference evidence="3 4" key="1">
    <citation type="submission" date="2014-04" db="EMBL/GenBank/DDBJ databases">
        <authorList>
            <consortium name="DOE Joint Genome Institute"/>
            <person name="Kuo A."/>
            <person name="Kohler A."/>
            <person name="Nagy L.G."/>
            <person name="Floudas D."/>
            <person name="Copeland A."/>
            <person name="Barry K.W."/>
            <person name="Cichocki N."/>
            <person name="Veneault-Fourrey C."/>
            <person name="LaButti K."/>
            <person name="Lindquist E.A."/>
            <person name="Lipzen A."/>
            <person name="Lundell T."/>
            <person name="Morin E."/>
            <person name="Murat C."/>
            <person name="Sun H."/>
            <person name="Tunlid A."/>
            <person name="Henrissat B."/>
            <person name="Grigoriev I.V."/>
            <person name="Hibbett D.S."/>
            <person name="Martin F."/>
            <person name="Nordberg H.P."/>
            <person name="Cantor M.N."/>
            <person name="Hua S.X."/>
        </authorList>
    </citation>
    <scope>NUCLEOTIDE SEQUENCE [LARGE SCALE GENOMIC DNA]</scope>
    <source>
        <strain evidence="3 4">Foug A</strain>
    </source>
</reference>